<dbReference type="EMBL" id="CP002467">
    <property type="protein sequence ID" value="ADV83082.1"/>
    <property type="molecule type" value="Genomic_DNA"/>
</dbReference>
<dbReference type="Gene3D" id="2.120.10.30">
    <property type="entry name" value="TolB, C-terminal domain"/>
    <property type="match status" value="2"/>
</dbReference>
<accession>E8UXR6</accession>
<evidence type="ECO:0000313" key="2">
    <source>
        <dbReference type="EMBL" id="ADV83082.1"/>
    </source>
</evidence>
<feature type="signal peptide" evidence="1">
    <location>
        <begin position="1"/>
        <end position="26"/>
    </location>
</feature>
<organism evidence="2 3">
    <name type="scientific">Terriglobus saanensis (strain ATCC BAA-1853 / DSM 23119 / SP1PR4)</name>
    <dbReference type="NCBI Taxonomy" id="401053"/>
    <lineage>
        <taxon>Bacteria</taxon>
        <taxon>Pseudomonadati</taxon>
        <taxon>Acidobacteriota</taxon>
        <taxon>Terriglobia</taxon>
        <taxon>Terriglobales</taxon>
        <taxon>Acidobacteriaceae</taxon>
        <taxon>Terriglobus</taxon>
    </lineage>
</organism>
<dbReference type="SUPFAM" id="SSF101898">
    <property type="entry name" value="NHL repeat"/>
    <property type="match status" value="1"/>
</dbReference>
<name>E8UXR6_TERSS</name>
<keyword evidence="3" id="KW-1185">Reference proteome</keyword>
<reference evidence="2 3" key="1">
    <citation type="journal article" date="2012" name="Stand. Genomic Sci.">
        <title>Complete genome sequence of Terriglobus saanensis type strain SP1PR4(T), an Acidobacteria from tundra soil.</title>
        <authorList>
            <person name="Rawat S.R."/>
            <person name="Mannisto M.K."/>
            <person name="Starovoytov V."/>
            <person name="Goodwin L."/>
            <person name="Nolan M."/>
            <person name="Hauser L."/>
            <person name="Land M."/>
            <person name="Davenport K.W."/>
            <person name="Woyke T."/>
            <person name="Haggblom M.M."/>
        </authorList>
    </citation>
    <scope>NUCLEOTIDE SEQUENCE</scope>
    <source>
        <strain evidence="3">ATCC BAA-1853 / DSM 23119 / SP1PR4</strain>
    </source>
</reference>
<dbReference type="AlphaFoldDB" id="E8UXR6"/>
<feature type="chain" id="PRO_5003232181" evidence="1">
    <location>
        <begin position="27"/>
        <end position="773"/>
    </location>
</feature>
<dbReference type="InterPro" id="IPR011042">
    <property type="entry name" value="6-blade_b-propeller_TolB-like"/>
</dbReference>
<evidence type="ECO:0000256" key="1">
    <source>
        <dbReference type="SAM" id="SignalP"/>
    </source>
</evidence>
<dbReference type="RefSeq" id="WP_013568815.1">
    <property type="nucleotide sequence ID" value="NC_014963.1"/>
</dbReference>
<dbReference type="eggNOG" id="COG3386">
    <property type="taxonomic scope" value="Bacteria"/>
</dbReference>
<dbReference type="KEGG" id="tsa:AciPR4_2284"/>
<dbReference type="SUPFAM" id="SSF63829">
    <property type="entry name" value="Calcium-dependent phosphotriesterase"/>
    <property type="match status" value="1"/>
</dbReference>
<protein>
    <submittedName>
        <fullName evidence="2">NHL repeat containing protein</fullName>
    </submittedName>
</protein>
<sequence length="773" mass="79451">MLSPKPGLQSGLFLLLTSLLMAPAIAHPAGPVFLGTNPVTVGKAPVPMGNIGSLGVDAVGNHYYADVVAGRVIEVAPSGTSTTIATGLSQPIITVDFLGDVFVADTGTGRVLKIAALPTRTTSVLASVTKVHALALDNGSNLFLLSGDQLVEIPVNGSPVPISTLPGASLLGMGPGADTNGHLYIVSAQSGGYSTELYTYSYSGGIGKFSGPLKNFLPNLAGAPLEGIFVDPQGDILTEANVAGHGKIVISSTSGYKQALVTASIPTVPMAEDAIGNLYYVNGPNLIKIQLGAVNFDSQYSRDGSGSVFPETEITLNFGRTPNVHWVISDEPTGGQFLEGDLSSGSGPLVDQSQLYFYFFPDPRTSGSTTGIVNITDLNNVTTLSIPLVATAIDGGYEAYYLPAPNLKAHPNFQPVTANSTTPAVVPTVLSRCSCGTFALDRETGVITRDGQQIVSGLLNVRGADVDGKGNLYVTQQGVTGVLRVAADGSSSRIATDIAYPNGSAMDGLGNLFVLDGDNIVRVAPDGSEVVFATPATNGGYAAPLSIAVDLFYNVYAGYATSPNATHGAILKFSAAGAHSLVPTDTKKPTGLAVYPCGALFFADAERGTLAVVPGNKLEKYIGFALTSPINLHCAEGGAISGEDAAIPGGQFTVSPITLLFQDVFNYDFGKVAVGGSRSITLSAVSVGANAGTRGPAGSATFYGTPDPNFTPNDTIFATALTEINLSFSPSAAGRYGPFEVQILDQNDGDAFVLNAIHLTGTGVSTHQQAALQ</sequence>
<gene>
    <name evidence="2" type="ordered locus">AciPR4_2284</name>
</gene>
<dbReference type="HOGENOM" id="CLU_361662_0_0_0"/>
<evidence type="ECO:0000313" key="3">
    <source>
        <dbReference type="Proteomes" id="UP000006844"/>
    </source>
</evidence>
<dbReference type="Proteomes" id="UP000006844">
    <property type="component" value="Chromosome"/>
</dbReference>
<keyword evidence="1" id="KW-0732">Signal</keyword>
<proteinExistence type="predicted"/>
<dbReference type="OrthoDB" id="99527at2"/>